<dbReference type="RefSeq" id="WP_008733172.1">
    <property type="nucleotide sequence ID" value="NZ_CP004387.1"/>
</dbReference>
<proteinExistence type="predicted"/>
<keyword evidence="2" id="KW-1185">Reference proteome</keyword>
<reference evidence="1 2" key="1">
    <citation type="journal article" date="2012" name="J. Bacteriol.">
        <title>Genome sequence of an alkane-degrading bacterium, Alcanivorax pacificus type strain W11-5, isolated from deep sea sediment.</title>
        <authorList>
            <person name="Lai Q."/>
            <person name="Shao Z."/>
        </authorList>
    </citation>
    <scope>NUCLEOTIDE SEQUENCE [LARGE SCALE GENOMIC DNA]</scope>
    <source>
        <strain evidence="1 2">W11-5</strain>
    </source>
</reference>
<evidence type="ECO:0000313" key="1">
    <source>
        <dbReference type="EMBL" id="AJD49704.1"/>
    </source>
</evidence>
<organism evidence="1 2">
    <name type="scientific">Isoalcanivorax pacificus W11-5</name>
    <dbReference type="NCBI Taxonomy" id="391936"/>
    <lineage>
        <taxon>Bacteria</taxon>
        <taxon>Pseudomonadati</taxon>
        <taxon>Pseudomonadota</taxon>
        <taxon>Gammaproteobacteria</taxon>
        <taxon>Oceanospirillales</taxon>
        <taxon>Alcanivoracaceae</taxon>
        <taxon>Isoalcanivorax</taxon>
    </lineage>
</organism>
<dbReference type="AlphaFoldDB" id="A0A0B4XMT1"/>
<dbReference type="InterPro" id="IPR018841">
    <property type="entry name" value="DUF2442"/>
</dbReference>
<protein>
    <recommendedName>
        <fullName evidence="3">DUF2442 domain-containing protein</fullName>
    </recommendedName>
</protein>
<dbReference type="OrthoDB" id="9807561at2"/>
<evidence type="ECO:0008006" key="3">
    <source>
        <dbReference type="Google" id="ProtNLM"/>
    </source>
</evidence>
<dbReference type="Pfam" id="PF10387">
    <property type="entry name" value="DUF2442"/>
    <property type="match status" value="1"/>
</dbReference>
<dbReference type="HOGENOM" id="CLU_177114_0_0_6"/>
<sequence>MSSHQNAYAQNIQCTEYDLLVDLQDGRRLSIPLSWFPRLQTATPSQRENYVLMGGGLGVHWPELDEDISVEGLLRGQKVSQ</sequence>
<dbReference type="Proteomes" id="UP000006764">
    <property type="component" value="Chromosome"/>
</dbReference>
<gene>
    <name evidence="1" type="ORF">S7S_16460</name>
</gene>
<name>A0A0B4XMT1_9GAMM</name>
<accession>A0A0B4XMT1</accession>
<evidence type="ECO:0000313" key="2">
    <source>
        <dbReference type="Proteomes" id="UP000006764"/>
    </source>
</evidence>
<dbReference type="KEGG" id="apac:S7S_16460"/>
<dbReference type="EMBL" id="CP004387">
    <property type="protein sequence ID" value="AJD49704.1"/>
    <property type="molecule type" value="Genomic_DNA"/>
</dbReference>
<dbReference type="STRING" id="391936.S7S_16460"/>
<dbReference type="Gene3D" id="3.30.2020.40">
    <property type="entry name" value="Uncharacterised protein PF10387, DUF2442"/>
    <property type="match status" value="1"/>
</dbReference>